<dbReference type="SMART" id="SM00450">
    <property type="entry name" value="RHOD"/>
    <property type="match status" value="1"/>
</dbReference>
<feature type="domain" description="Rhodanese" evidence="13">
    <location>
        <begin position="513"/>
        <end position="598"/>
    </location>
</feature>
<sequence>MVAVPEAWATWWRAQTLFCLIGFWFSWQWAAWSRGRARRALRKRGTASTSFCDGEDDAQNPGDDGARPGLRRRGRGEDERAKDAPKVSVVMPVKGVHPESLSNWRTQLRSAYRGDVEYIFVVESGDDPAVPLIRRLMNEAKEANIAIRAAGTSMTCSQKIHNMLAGVDACDARSTYVLFLDDDVRLHRNTIGSLVSSMEANSPEMFLSNGFPFDLPPTRGVNFPSYMTMAFHMVLLIAFSHPGEWTKNVWGGCMIVRRSSFANDEHGCRSKYERGGYSDDLILAALCDEFKRTVGAPADCVFPQHIEHTWHQWWNYMRRQLFVMDTYSTSHNKLVNHGMLLVLSYLSLAVTSGVAMCAFDLCAWAREIVTESGKTPGWEVCEWTPERCASAASFLAFAGAMHGARKMYAELAGMAALLGDEGVTESAGAIDWWRVGAAFWCCYACVPLMAVYTLTKPTVVWSGITYRKRRGLVMRMPTDDERRCMKIERMNRGFGLKVPELDAFALLGRLKSEASDYVLVDVRTEKERIVSVIKGSVTEEEYESGANAAYAGKKVVAYCTIGYRSGKYVEKLIERGVDAYNLRGSILAWTHAGGELEAPDGTPTRVVHTCGKAWALPRSDHTAVYFDNPAVARVKRMLGLAKRFGT</sequence>
<keyword evidence="15" id="KW-1185">Reference proteome</keyword>
<evidence type="ECO:0000256" key="9">
    <source>
        <dbReference type="ARBA" id="ARBA00022989"/>
    </source>
</evidence>
<dbReference type="FunCoup" id="C1FJF5">
    <property type="interactions" value="59"/>
</dbReference>
<dbReference type="Pfam" id="PF13506">
    <property type="entry name" value="Glyco_transf_21"/>
    <property type="match status" value="1"/>
</dbReference>
<evidence type="ECO:0000256" key="4">
    <source>
        <dbReference type="ARBA" id="ARBA00006739"/>
    </source>
</evidence>
<dbReference type="RefSeq" id="XP_002509326.1">
    <property type="nucleotide sequence ID" value="XM_002509280.1"/>
</dbReference>
<dbReference type="Proteomes" id="UP000002009">
    <property type="component" value="Chromosome 12"/>
</dbReference>
<evidence type="ECO:0000256" key="8">
    <source>
        <dbReference type="ARBA" id="ARBA00022692"/>
    </source>
</evidence>
<dbReference type="SUPFAM" id="SSF52821">
    <property type="entry name" value="Rhodanese/Cell cycle control phosphatase"/>
    <property type="match status" value="1"/>
</dbReference>
<feature type="compositionally biased region" description="Basic and acidic residues" evidence="11">
    <location>
        <begin position="75"/>
        <end position="84"/>
    </location>
</feature>
<dbReference type="PANTHER" id="PTHR12726:SF0">
    <property type="entry name" value="CERAMIDE GLUCOSYLTRANSFERASE"/>
    <property type="match status" value="1"/>
</dbReference>
<keyword evidence="9 12" id="KW-1133">Transmembrane helix</keyword>
<accession>C1FJF5</accession>
<name>C1FJF5_MICCC</name>
<dbReference type="PANTHER" id="PTHR12726">
    <property type="entry name" value="CERAMIDE GLUCOSYLTRANSFERASE"/>
    <property type="match status" value="1"/>
</dbReference>
<feature type="transmembrane region" description="Helical" evidence="12">
    <location>
        <begin position="340"/>
        <end position="361"/>
    </location>
</feature>
<dbReference type="CDD" id="cd00158">
    <property type="entry name" value="RHOD"/>
    <property type="match status" value="1"/>
</dbReference>
<keyword evidence="6" id="KW-0328">Glycosyltransferase</keyword>
<dbReference type="KEGG" id="mis:MICPUN_63004"/>
<dbReference type="GO" id="GO:0008120">
    <property type="term" value="F:ceramide glucosyltransferase activity"/>
    <property type="evidence" value="ECO:0007669"/>
    <property type="project" value="UniProtKB-EC"/>
</dbReference>
<dbReference type="SUPFAM" id="SSF53448">
    <property type="entry name" value="Nucleotide-diphospho-sugar transferases"/>
    <property type="match status" value="1"/>
</dbReference>
<dbReference type="InterPro" id="IPR029044">
    <property type="entry name" value="Nucleotide-diphossugar_trans"/>
</dbReference>
<dbReference type="InterPro" id="IPR001763">
    <property type="entry name" value="Rhodanese-like_dom"/>
</dbReference>
<evidence type="ECO:0000259" key="13">
    <source>
        <dbReference type="PROSITE" id="PS50206"/>
    </source>
</evidence>
<feature type="transmembrane region" description="Helical" evidence="12">
    <location>
        <begin position="12"/>
        <end position="32"/>
    </location>
</feature>
<evidence type="ECO:0000256" key="5">
    <source>
        <dbReference type="ARBA" id="ARBA00012699"/>
    </source>
</evidence>
<dbReference type="UniPathway" id="UPA00222"/>
<comment type="pathway">
    <text evidence="2">Lipid metabolism; sphingolipid metabolism.</text>
</comment>
<dbReference type="Gene3D" id="3.40.250.10">
    <property type="entry name" value="Rhodanese-like domain"/>
    <property type="match status" value="1"/>
</dbReference>
<evidence type="ECO:0000256" key="6">
    <source>
        <dbReference type="ARBA" id="ARBA00022676"/>
    </source>
</evidence>
<dbReference type="STRING" id="296587.C1FJF5"/>
<proteinExistence type="inferred from homology"/>
<evidence type="ECO:0000256" key="12">
    <source>
        <dbReference type="SAM" id="Phobius"/>
    </source>
</evidence>
<evidence type="ECO:0000256" key="3">
    <source>
        <dbReference type="ARBA" id="ARBA00004991"/>
    </source>
</evidence>
<evidence type="ECO:0000256" key="11">
    <source>
        <dbReference type="SAM" id="MobiDB-lite"/>
    </source>
</evidence>
<dbReference type="PROSITE" id="PS50206">
    <property type="entry name" value="RHODANESE_3"/>
    <property type="match status" value="1"/>
</dbReference>
<dbReference type="InterPro" id="IPR036873">
    <property type="entry name" value="Rhodanese-like_dom_sf"/>
</dbReference>
<feature type="region of interest" description="Disordered" evidence="11">
    <location>
        <begin position="48"/>
        <end position="84"/>
    </location>
</feature>
<evidence type="ECO:0000256" key="7">
    <source>
        <dbReference type="ARBA" id="ARBA00022679"/>
    </source>
</evidence>
<evidence type="ECO:0000313" key="14">
    <source>
        <dbReference type="EMBL" id="ACO70584.1"/>
    </source>
</evidence>
<keyword evidence="7 14" id="KW-0808">Transferase</keyword>
<dbReference type="EC" id="2.4.1.80" evidence="5"/>
<dbReference type="EMBL" id="CP001577">
    <property type="protein sequence ID" value="ACO70584.1"/>
    <property type="molecule type" value="Genomic_DNA"/>
</dbReference>
<dbReference type="GeneID" id="8247972"/>
<evidence type="ECO:0000256" key="2">
    <source>
        <dbReference type="ARBA" id="ARBA00004760"/>
    </source>
</evidence>
<dbReference type="InParanoid" id="C1FJF5"/>
<dbReference type="OrthoDB" id="1483400at2759"/>
<comment type="subcellular location">
    <subcellularLocation>
        <location evidence="1">Membrane</location>
        <topology evidence="1">Multi-pass membrane protein</topology>
    </subcellularLocation>
</comment>
<keyword evidence="10 12" id="KW-0472">Membrane</keyword>
<gene>
    <name evidence="14" type="ORF">MICPUN_63004</name>
</gene>
<dbReference type="InterPro" id="IPR025993">
    <property type="entry name" value="Ceramide_glucosylTrfase"/>
</dbReference>
<comment type="similarity">
    <text evidence="4">Belongs to the glycosyltransferase 2 family.</text>
</comment>
<dbReference type="Pfam" id="PF00581">
    <property type="entry name" value="Rhodanese"/>
    <property type="match status" value="1"/>
</dbReference>
<organism evidence="14 15">
    <name type="scientific">Micromonas commoda (strain RCC299 / NOUM17 / CCMP2709)</name>
    <name type="common">Picoplanktonic green alga</name>
    <dbReference type="NCBI Taxonomy" id="296587"/>
    <lineage>
        <taxon>Eukaryota</taxon>
        <taxon>Viridiplantae</taxon>
        <taxon>Chlorophyta</taxon>
        <taxon>Mamiellophyceae</taxon>
        <taxon>Mamiellales</taxon>
        <taxon>Mamiellaceae</taxon>
        <taxon>Micromonas</taxon>
    </lineage>
</organism>
<evidence type="ECO:0000313" key="15">
    <source>
        <dbReference type="Proteomes" id="UP000002009"/>
    </source>
</evidence>
<evidence type="ECO:0000256" key="1">
    <source>
        <dbReference type="ARBA" id="ARBA00004141"/>
    </source>
</evidence>
<keyword evidence="8 12" id="KW-0812">Transmembrane</keyword>
<protein>
    <recommendedName>
        <fullName evidence="5">ceramide glucosyltransferase</fullName>
        <ecNumber evidence="5">2.4.1.80</ecNumber>
    </recommendedName>
</protein>
<evidence type="ECO:0000256" key="10">
    <source>
        <dbReference type="ARBA" id="ARBA00023136"/>
    </source>
</evidence>
<dbReference type="OMA" id="SFAFICD"/>
<dbReference type="eggNOG" id="KOG2547">
    <property type="taxonomic scope" value="Eukaryota"/>
</dbReference>
<dbReference type="Gene3D" id="3.90.550.10">
    <property type="entry name" value="Spore Coat Polysaccharide Biosynthesis Protein SpsA, Chain A"/>
    <property type="match status" value="1"/>
</dbReference>
<dbReference type="AlphaFoldDB" id="C1FJF5"/>
<reference evidence="14 15" key="1">
    <citation type="journal article" date="2009" name="Science">
        <title>Green evolution and dynamic adaptations revealed by genomes of the marine picoeukaryotes Micromonas.</title>
        <authorList>
            <person name="Worden A.Z."/>
            <person name="Lee J.H."/>
            <person name="Mock T."/>
            <person name="Rouze P."/>
            <person name="Simmons M.P."/>
            <person name="Aerts A.L."/>
            <person name="Allen A.E."/>
            <person name="Cuvelier M.L."/>
            <person name="Derelle E."/>
            <person name="Everett M.V."/>
            <person name="Foulon E."/>
            <person name="Grimwood J."/>
            <person name="Gundlach H."/>
            <person name="Henrissat B."/>
            <person name="Napoli C."/>
            <person name="McDonald S.M."/>
            <person name="Parker M.S."/>
            <person name="Rombauts S."/>
            <person name="Salamov A."/>
            <person name="Von Dassow P."/>
            <person name="Badger J.H."/>
            <person name="Coutinho P.M."/>
            <person name="Demir E."/>
            <person name="Dubchak I."/>
            <person name="Gentemann C."/>
            <person name="Eikrem W."/>
            <person name="Gready J.E."/>
            <person name="John U."/>
            <person name="Lanier W."/>
            <person name="Lindquist E.A."/>
            <person name="Lucas S."/>
            <person name="Mayer K.F."/>
            <person name="Moreau H."/>
            <person name="Not F."/>
            <person name="Otillar R."/>
            <person name="Panaud O."/>
            <person name="Pangilinan J."/>
            <person name="Paulsen I."/>
            <person name="Piegu B."/>
            <person name="Poliakov A."/>
            <person name="Robbens S."/>
            <person name="Schmutz J."/>
            <person name="Toulza E."/>
            <person name="Wyss T."/>
            <person name="Zelensky A."/>
            <person name="Zhou K."/>
            <person name="Armbrust E.V."/>
            <person name="Bhattacharya D."/>
            <person name="Goodenough U.W."/>
            <person name="Van de Peer Y."/>
            <person name="Grigoriev I.V."/>
        </authorList>
    </citation>
    <scope>NUCLEOTIDE SEQUENCE [LARGE SCALE GENOMIC DNA]</scope>
    <source>
        <strain evidence="15">RCC299 / NOUM17</strain>
    </source>
</reference>
<comment type="pathway">
    <text evidence="3">Sphingolipid metabolism.</text>
</comment>
<dbReference type="GO" id="GO:0006679">
    <property type="term" value="P:glucosylceramide biosynthetic process"/>
    <property type="evidence" value="ECO:0007669"/>
    <property type="project" value="TreeGrafter"/>
</dbReference>
<dbReference type="GO" id="GO:0016020">
    <property type="term" value="C:membrane"/>
    <property type="evidence" value="ECO:0007669"/>
    <property type="project" value="UniProtKB-SubCell"/>
</dbReference>